<proteinExistence type="predicted"/>
<gene>
    <name evidence="1" type="ORF">EVAR_86190_1</name>
</gene>
<comment type="caution">
    <text evidence="1">The sequence shown here is derived from an EMBL/GenBank/DDBJ whole genome shotgun (WGS) entry which is preliminary data.</text>
</comment>
<evidence type="ECO:0000313" key="1">
    <source>
        <dbReference type="EMBL" id="GBP23815.1"/>
    </source>
</evidence>
<name>A0A4C1UBJ0_EUMVA</name>
<dbReference type="Proteomes" id="UP000299102">
    <property type="component" value="Unassembled WGS sequence"/>
</dbReference>
<sequence>MYLRQRKPHFCPPASRFAAIISPTEHTSKLYSRVGTIPILCRLKKKSIRRKFLDHSVFCSQRTLELTLRRVQYTNLPSWTRGRVAHTLISEFTEQVFTASSQEHVVLRRALNYNANRTINKLHYHGIVRNDEEVWNRLRYERGGGGDHRHLHFLVSDNNFYKEIGNSSNGNSSMKKKIIPLRLITVINPLSRDCRNRSAVLSERASARRRSIEISDCVNLFNLQSVLKRAELAFADDRRTPAVPVGPPPGLPRRRAAPERLTHSEIRFIALTLDFIRISTNDESYKIKC</sequence>
<evidence type="ECO:0000313" key="2">
    <source>
        <dbReference type="Proteomes" id="UP000299102"/>
    </source>
</evidence>
<accession>A0A4C1UBJ0</accession>
<dbReference type="AlphaFoldDB" id="A0A4C1UBJ0"/>
<organism evidence="1 2">
    <name type="scientific">Eumeta variegata</name>
    <name type="common">Bagworm moth</name>
    <name type="synonym">Eumeta japonica</name>
    <dbReference type="NCBI Taxonomy" id="151549"/>
    <lineage>
        <taxon>Eukaryota</taxon>
        <taxon>Metazoa</taxon>
        <taxon>Ecdysozoa</taxon>
        <taxon>Arthropoda</taxon>
        <taxon>Hexapoda</taxon>
        <taxon>Insecta</taxon>
        <taxon>Pterygota</taxon>
        <taxon>Neoptera</taxon>
        <taxon>Endopterygota</taxon>
        <taxon>Lepidoptera</taxon>
        <taxon>Glossata</taxon>
        <taxon>Ditrysia</taxon>
        <taxon>Tineoidea</taxon>
        <taxon>Psychidae</taxon>
        <taxon>Oiketicinae</taxon>
        <taxon>Eumeta</taxon>
    </lineage>
</organism>
<dbReference type="EMBL" id="BGZK01000154">
    <property type="protein sequence ID" value="GBP23815.1"/>
    <property type="molecule type" value="Genomic_DNA"/>
</dbReference>
<reference evidence="1 2" key="1">
    <citation type="journal article" date="2019" name="Commun. Biol.">
        <title>The bagworm genome reveals a unique fibroin gene that provides high tensile strength.</title>
        <authorList>
            <person name="Kono N."/>
            <person name="Nakamura H."/>
            <person name="Ohtoshi R."/>
            <person name="Tomita M."/>
            <person name="Numata K."/>
            <person name="Arakawa K."/>
        </authorList>
    </citation>
    <scope>NUCLEOTIDE SEQUENCE [LARGE SCALE GENOMIC DNA]</scope>
</reference>
<protein>
    <submittedName>
        <fullName evidence="1">Uncharacterized protein</fullName>
    </submittedName>
</protein>
<keyword evidence="2" id="KW-1185">Reference proteome</keyword>